<feature type="compositionally biased region" description="Basic and acidic residues" evidence="1">
    <location>
        <begin position="129"/>
        <end position="141"/>
    </location>
</feature>
<feature type="compositionally biased region" description="Low complexity" evidence="1">
    <location>
        <begin position="13"/>
        <end position="27"/>
    </location>
</feature>
<evidence type="ECO:0000313" key="2">
    <source>
        <dbReference type="EMBL" id="KAF0287435.1"/>
    </source>
</evidence>
<sequence length="141" mass="15770">MFGTLKQKLQSFSPVSSPVASPNASPRPVRRRFGLRTPARMKQRREEFREVQSDPECDYGTARKQRRKKSEPARVPAAAAAASRDPSAEGLYDVPPRPRGPAARQPRMQSQTLGRLTGRKQSSVQMCNRADRRHRDETAGG</sequence>
<reference evidence="2 3" key="1">
    <citation type="submission" date="2019-07" db="EMBL/GenBank/DDBJ databases">
        <title>Draft genome assembly of a fouling barnacle, Amphibalanus amphitrite (Darwin, 1854): The first reference genome for Thecostraca.</title>
        <authorList>
            <person name="Kim W."/>
        </authorList>
    </citation>
    <scope>NUCLEOTIDE SEQUENCE [LARGE SCALE GENOMIC DNA]</scope>
    <source>
        <strain evidence="2">SNU_AA5</strain>
        <tissue evidence="2">Soma without cirri and trophi</tissue>
    </source>
</reference>
<dbReference type="EMBL" id="VIIS01002191">
    <property type="protein sequence ID" value="KAF0287435.1"/>
    <property type="molecule type" value="Genomic_DNA"/>
</dbReference>
<accession>A0A6A4V1D5</accession>
<dbReference type="AlphaFoldDB" id="A0A6A4V1D5"/>
<evidence type="ECO:0000256" key="1">
    <source>
        <dbReference type="SAM" id="MobiDB-lite"/>
    </source>
</evidence>
<feature type="compositionally biased region" description="Low complexity" evidence="1">
    <location>
        <begin position="73"/>
        <end position="89"/>
    </location>
</feature>
<organism evidence="2 3">
    <name type="scientific">Amphibalanus amphitrite</name>
    <name type="common">Striped barnacle</name>
    <name type="synonym">Balanus amphitrite</name>
    <dbReference type="NCBI Taxonomy" id="1232801"/>
    <lineage>
        <taxon>Eukaryota</taxon>
        <taxon>Metazoa</taxon>
        <taxon>Ecdysozoa</taxon>
        <taxon>Arthropoda</taxon>
        <taxon>Crustacea</taxon>
        <taxon>Multicrustacea</taxon>
        <taxon>Cirripedia</taxon>
        <taxon>Thoracica</taxon>
        <taxon>Thoracicalcarea</taxon>
        <taxon>Balanomorpha</taxon>
        <taxon>Balanoidea</taxon>
        <taxon>Balanidae</taxon>
        <taxon>Amphibalaninae</taxon>
        <taxon>Amphibalanus</taxon>
    </lineage>
</organism>
<keyword evidence="3" id="KW-1185">Reference proteome</keyword>
<dbReference type="Proteomes" id="UP000440578">
    <property type="component" value="Unassembled WGS sequence"/>
</dbReference>
<protein>
    <submittedName>
        <fullName evidence="2">Uncharacterized protein</fullName>
    </submittedName>
</protein>
<comment type="caution">
    <text evidence="2">The sequence shown here is derived from an EMBL/GenBank/DDBJ whole genome shotgun (WGS) entry which is preliminary data.</text>
</comment>
<gene>
    <name evidence="2" type="ORF">FJT64_014129</name>
</gene>
<feature type="region of interest" description="Disordered" evidence="1">
    <location>
        <begin position="1"/>
        <end position="141"/>
    </location>
</feature>
<proteinExistence type="predicted"/>
<feature type="compositionally biased region" description="Polar residues" evidence="1">
    <location>
        <begin position="108"/>
        <end position="126"/>
    </location>
</feature>
<name>A0A6A4V1D5_AMPAM</name>
<evidence type="ECO:0000313" key="3">
    <source>
        <dbReference type="Proteomes" id="UP000440578"/>
    </source>
</evidence>
<feature type="compositionally biased region" description="Basic residues" evidence="1">
    <location>
        <begin position="28"/>
        <end position="43"/>
    </location>
</feature>